<dbReference type="Proteomes" id="UP000095286">
    <property type="component" value="Unplaced"/>
</dbReference>
<proteinExistence type="predicted"/>
<dbReference type="WBParaSite" id="RSKR_0000655700.1">
    <property type="protein sequence ID" value="RSKR_0000655700.1"/>
    <property type="gene ID" value="RSKR_0000655700"/>
</dbReference>
<evidence type="ECO:0000313" key="2">
    <source>
        <dbReference type="WBParaSite" id="RSKR_0000655700.1"/>
    </source>
</evidence>
<reference evidence="2" key="1">
    <citation type="submission" date="2016-11" db="UniProtKB">
        <authorList>
            <consortium name="WormBaseParasite"/>
        </authorList>
    </citation>
    <scope>IDENTIFICATION</scope>
    <source>
        <strain evidence="2">KR3021</strain>
    </source>
</reference>
<organism evidence="1 2">
    <name type="scientific">Rhabditophanes sp. KR3021</name>
    <dbReference type="NCBI Taxonomy" id="114890"/>
    <lineage>
        <taxon>Eukaryota</taxon>
        <taxon>Metazoa</taxon>
        <taxon>Ecdysozoa</taxon>
        <taxon>Nematoda</taxon>
        <taxon>Chromadorea</taxon>
        <taxon>Rhabditida</taxon>
        <taxon>Tylenchina</taxon>
        <taxon>Panagrolaimomorpha</taxon>
        <taxon>Strongyloidoidea</taxon>
        <taxon>Alloionematidae</taxon>
        <taxon>Rhabditophanes</taxon>
    </lineage>
</organism>
<accession>A0AC35U068</accession>
<sequence>MSSPIISLSGKVALITGCTSGIGRETAILFKKLGATLFLTGRNEERLAALQTELTAEPVDGQQINALSADLASEADCRKLIQSVQAKYNKLDILVNNAGLLKKGTVETQTLEDYDYVMNVNLRAIFYLTQLATPMLKLSQGNVVNVSSVNGMRSFPGVLAYNISKAGLDQFTRCSALELAPYNVRVNSVNPGVTVTNIHKTGGMDEEAYKAFLIHSQSTHPLGRAGETTEVANTIAFLSSSAASFITGSTVPVDGGRHATCFR</sequence>
<name>A0AC35U068_9BILA</name>
<protein>
    <submittedName>
        <fullName evidence="2">3-oxoacyl-[acyl-carrier-protein] reductase FabG</fullName>
    </submittedName>
</protein>
<evidence type="ECO:0000313" key="1">
    <source>
        <dbReference type="Proteomes" id="UP000095286"/>
    </source>
</evidence>